<gene>
    <name evidence="2" type="ORF">IMSHALPRED_001323</name>
</gene>
<dbReference type="EMBL" id="CAJPDT010000118">
    <property type="protein sequence ID" value="CAF9939392.1"/>
    <property type="molecule type" value="Genomic_DNA"/>
</dbReference>
<comment type="caution">
    <text evidence="2">The sequence shown here is derived from an EMBL/GenBank/DDBJ whole genome shotgun (WGS) entry which is preliminary data.</text>
</comment>
<evidence type="ECO:0000313" key="2">
    <source>
        <dbReference type="EMBL" id="CAF9939392.1"/>
    </source>
</evidence>
<organism evidence="2 3">
    <name type="scientific">Imshaugia aleurites</name>
    <dbReference type="NCBI Taxonomy" id="172621"/>
    <lineage>
        <taxon>Eukaryota</taxon>
        <taxon>Fungi</taxon>
        <taxon>Dikarya</taxon>
        <taxon>Ascomycota</taxon>
        <taxon>Pezizomycotina</taxon>
        <taxon>Lecanoromycetes</taxon>
        <taxon>OSLEUM clade</taxon>
        <taxon>Lecanoromycetidae</taxon>
        <taxon>Lecanorales</taxon>
        <taxon>Lecanorineae</taxon>
        <taxon>Parmeliaceae</taxon>
        <taxon>Imshaugia</taxon>
    </lineage>
</organism>
<dbReference type="Proteomes" id="UP000664534">
    <property type="component" value="Unassembled WGS sequence"/>
</dbReference>
<evidence type="ECO:0000313" key="3">
    <source>
        <dbReference type="Proteomes" id="UP000664534"/>
    </source>
</evidence>
<keyword evidence="3" id="KW-1185">Reference proteome</keyword>
<protein>
    <submittedName>
        <fullName evidence="2">Uncharacterized protein</fullName>
    </submittedName>
</protein>
<evidence type="ECO:0000256" key="1">
    <source>
        <dbReference type="SAM" id="MobiDB-lite"/>
    </source>
</evidence>
<dbReference type="OrthoDB" id="3515175at2759"/>
<reference evidence="2" key="1">
    <citation type="submission" date="2021-03" db="EMBL/GenBank/DDBJ databases">
        <authorList>
            <person name="Tagirdzhanova G."/>
        </authorList>
    </citation>
    <scope>NUCLEOTIDE SEQUENCE</scope>
</reference>
<accession>A0A8H3PF04</accession>
<name>A0A8H3PF04_9LECA</name>
<dbReference type="AlphaFoldDB" id="A0A8H3PF04"/>
<proteinExistence type="predicted"/>
<sequence>MGQRHQLFVIARVGGRYRCLGAIHHQWLYGRTALRRCLAILKIFQDAKNRVALSEELKMASAAGEDLWSEPSDDDDADRIHFPFVMTCLILGASVSVEDDYFHGVSVEPFGMAYDEGDNNDGITIFDISDPTKPAYCFVDFRGLEGEHEVQLMAPLSARVYLGAYYRLSDPENESLLPLVAEFKKWPIISTEALEDTWEDEGWEEPNESESADHEEAPQAPKQSSMTSLRSQTVNQVAEAIVNSETKDLGTFEELHVITDLWPKVKEKLYARAASLGASAEGLENLFQSLQRDSSVDLSPFTSIPSSDLCQLAHRLLNDGAMESLNLSGRTDLELSFLKGSAKLKALYLMGESVSLDSIANLRPNYDIYHTELLARPLIDARSLIDRRENESHAGGMIESSGLPILDFVEPTHVTHIAYVSLSIDVYYKEEFFLASGGIDWHKMIYDTELSQGFGFGGGLRCRQFPLQDIPLPSSRLVVGLFNFLKLKSSTSILGTRDIYKLLASALAIGGHVADSPETSVGIGPISTELYIENGITRMESPRLGPGRWALLIVDPLCDIRFGEGIRSELAFQGRQEAMAIDRLHYAFVQRPKNGESDFRVVDVVGYLTDLGTREARECASACEGVKWAEDFYRGEDVQDLVRNVYDVRVDGLEKKE</sequence>
<feature type="compositionally biased region" description="Acidic residues" evidence="1">
    <location>
        <begin position="196"/>
        <end position="210"/>
    </location>
</feature>
<feature type="compositionally biased region" description="Polar residues" evidence="1">
    <location>
        <begin position="221"/>
        <end position="230"/>
    </location>
</feature>
<feature type="region of interest" description="Disordered" evidence="1">
    <location>
        <begin position="196"/>
        <end position="230"/>
    </location>
</feature>